<dbReference type="AlphaFoldDB" id="A0A4R1S209"/>
<accession>A0A4R1S209</accession>
<keyword evidence="2" id="KW-0648">Protein biosynthesis</keyword>
<keyword evidence="3" id="KW-1185">Reference proteome</keyword>
<dbReference type="InterPro" id="IPR036953">
    <property type="entry name" value="GreA/GreB_C_sf"/>
</dbReference>
<dbReference type="Gene3D" id="3.10.50.30">
    <property type="entry name" value="Transcription elongation factor, GreA/GreB, C-terminal domain"/>
    <property type="match status" value="1"/>
</dbReference>
<feature type="domain" description="Transcription elongation factor GreA/GreB C-terminal" evidence="1">
    <location>
        <begin position="78"/>
        <end position="146"/>
    </location>
</feature>
<organism evidence="2 3">
    <name type="scientific">Hydrogenispora ethanolica</name>
    <dbReference type="NCBI Taxonomy" id="1082276"/>
    <lineage>
        <taxon>Bacteria</taxon>
        <taxon>Bacillati</taxon>
        <taxon>Bacillota</taxon>
        <taxon>Hydrogenispora</taxon>
    </lineage>
</organism>
<sequence length="151" mass="17036">MNQKIFVSKKQFQRLLRTNIDFEENLPKLIYEYLPGDSQKQQEFKASFQSYLQLFDQLLPHVVVDDSQAGGLFPCAVLGALITIQDLDNQMVSEYRLIAPFEKNIAPGDISILSPLGEALWLKKIHDDVVIAAPGGRFRYRIVAITLPAGD</sequence>
<dbReference type="SUPFAM" id="SSF54534">
    <property type="entry name" value="FKBP-like"/>
    <property type="match status" value="1"/>
</dbReference>
<dbReference type="GO" id="GO:0003746">
    <property type="term" value="F:translation elongation factor activity"/>
    <property type="evidence" value="ECO:0007669"/>
    <property type="project" value="UniProtKB-KW"/>
</dbReference>
<dbReference type="EMBL" id="SLUN01000005">
    <property type="protein sequence ID" value="TCL73196.1"/>
    <property type="molecule type" value="Genomic_DNA"/>
</dbReference>
<comment type="caution">
    <text evidence="2">The sequence shown here is derived from an EMBL/GenBank/DDBJ whole genome shotgun (WGS) entry which is preliminary data.</text>
</comment>
<keyword evidence="2" id="KW-0251">Elongation factor</keyword>
<protein>
    <submittedName>
        <fullName evidence="2">Transcription elongation factor GreA</fullName>
    </submittedName>
</protein>
<dbReference type="Proteomes" id="UP000295008">
    <property type="component" value="Unassembled WGS sequence"/>
</dbReference>
<dbReference type="Pfam" id="PF01272">
    <property type="entry name" value="GreA_GreB"/>
    <property type="match status" value="1"/>
</dbReference>
<evidence type="ECO:0000313" key="3">
    <source>
        <dbReference type="Proteomes" id="UP000295008"/>
    </source>
</evidence>
<reference evidence="2 3" key="1">
    <citation type="submission" date="2019-03" db="EMBL/GenBank/DDBJ databases">
        <title>Genomic Encyclopedia of Type Strains, Phase IV (KMG-IV): sequencing the most valuable type-strain genomes for metagenomic binning, comparative biology and taxonomic classification.</title>
        <authorList>
            <person name="Goeker M."/>
        </authorList>
    </citation>
    <scope>NUCLEOTIDE SEQUENCE [LARGE SCALE GENOMIC DNA]</scope>
    <source>
        <strain evidence="2 3">LX-B</strain>
    </source>
</reference>
<dbReference type="GO" id="GO:0032784">
    <property type="term" value="P:regulation of DNA-templated transcription elongation"/>
    <property type="evidence" value="ECO:0007669"/>
    <property type="project" value="InterPro"/>
</dbReference>
<gene>
    <name evidence="2" type="ORF">EDC14_100558</name>
</gene>
<evidence type="ECO:0000259" key="1">
    <source>
        <dbReference type="Pfam" id="PF01272"/>
    </source>
</evidence>
<dbReference type="RefSeq" id="WP_165907825.1">
    <property type="nucleotide sequence ID" value="NZ_SLUN01000005.1"/>
</dbReference>
<dbReference type="GO" id="GO:0003677">
    <property type="term" value="F:DNA binding"/>
    <property type="evidence" value="ECO:0007669"/>
    <property type="project" value="InterPro"/>
</dbReference>
<evidence type="ECO:0000313" key="2">
    <source>
        <dbReference type="EMBL" id="TCL73196.1"/>
    </source>
</evidence>
<name>A0A4R1S209_HYDET</name>
<dbReference type="InterPro" id="IPR001437">
    <property type="entry name" value="Tscrpt_elong_fac_GreA/B_C"/>
</dbReference>
<proteinExistence type="predicted"/>